<organism evidence="3 4">
    <name type="scientific">Brassica cretica</name>
    <name type="common">Mustard</name>
    <dbReference type="NCBI Taxonomy" id="69181"/>
    <lineage>
        <taxon>Eukaryota</taxon>
        <taxon>Viridiplantae</taxon>
        <taxon>Streptophyta</taxon>
        <taxon>Embryophyta</taxon>
        <taxon>Tracheophyta</taxon>
        <taxon>Spermatophyta</taxon>
        <taxon>Magnoliopsida</taxon>
        <taxon>eudicotyledons</taxon>
        <taxon>Gunneridae</taxon>
        <taxon>Pentapetalae</taxon>
        <taxon>rosids</taxon>
        <taxon>malvids</taxon>
        <taxon>Brassicales</taxon>
        <taxon>Brassicaceae</taxon>
        <taxon>Brassiceae</taxon>
        <taxon>Brassica</taxon>
    </lineage>
</organism>
<dbReference type="EMBL" id="QGKX02001347">
    <property type="protein sequence ID" value="KAF3525359.1"/>
    <property type="molecule type" value="Genomic_DNA"/>
</dbReference>
<evidence type="ECO:0000256" key="1">
    <source>
        <dbReference type="SAM" id="MobiDB-lite"/>
    </source>
</evidence>
<proteinExistence type="predicted"/>
<dbReference type="GO" id="GO:0000724">
    <property type="term" value="P:double-strand break repair via homologous recombination"/>
    <property type="evidence" value="ECO:0007669"/>
    <property type="project" value="TreeGrafter"/>
</dbReference>
<dbReference type="PANTHER" id="PTHR23273:SF114">
    <property type="entry name" value="REPLICATION FACTOR A C-TERMINAL DOMAIN-CONTAINING PROTEIN"/>
    <property type="match status" value="1"/>
</dbReference>
<evidence type="ECO:0000313" key="3">
    <source>
        <dbReference type="EMBL" id="KAF3525359.1"/>
    </source>
</evidence>
<protein>
    <recommendedName>
        <fullName evidence="5">Replication factor A C-terminal domain-containing protein</fullName>
    </recommendedName>
</protein>
<dbReference type="GO" id="GO:0007004">
    <property type="term" value="P:telomere maintenance via telomerase"/>
    <property type="evidence" value="ECO:0007669"/>
    <property type="project" value="TreeGrafter"/>
</dbReference>
<dbReference type="AlphaFoldDB" id="A0A8S9PX41"/>
<dbReference type="GO" id="GO:0003684">
    <property type="term" value="F:damaged DNA binding"/>
    <property type="evidence" value="ECO:0007669"/>
    <property type="project" value="TreeGrafter"/>
</dbReference>
<keyword evidence="2" id="KW-0472">Membrane</keyword>
<dbReference type="GO" id="GO:0005662">
    <property type="term" value="C:DNA replication factor A complex"/>
    <property type="evidence" value="ECO:0007669"/>
    <property type="project" value="TreeGrafter"/>
</dbReference>
<dbReference type="Proteomes" id="UP000712600">
    <property type="component" value="Unassembled WGS sequence"/>
</dbReference>
<dbReference type="GO" id="GO:0051321">
    <property type="term" value="P:meiotic cell cycle"/>
    <property type="evidence" value="ECO:0007669"/>
    <property type="project" value="TreeGrafter"/>
</dbReference>
<gene>
    <name evidence="3" type="ORF">F2Q69_00048994</name>
</gene>
<dbReference type="Gene3D" id="2.40.50.140">
    <property type="entry name" value="Nucleic acid-binding proteins"/>
    <property type="match status" value="1"/>
</dbReference>
<dbReference type="PANTHER" id="PTHR23273">
    <property type="entry name" value="REPLICATION FACTOR A 1, RFA1"/>
    <property type="match status" value="1"/>
</dbReference>
<feature type="transmembrane region" description="Helical" evidence="2">
    <location>
        <begin position="840"/>
        <end position="858"/>
    </location>
</feature>
<feature type="region of interest" description="Disordered" evidence="1">
    <location>
        <begin position="1"/>
        <end position="105"/>
    </location>
</feature>
<accession>A0A8S9PX41</accession>
<reference evidence="3" key="1">
    <citation type="submission" date="2019-12" db="EMBL/GenBank/DDBJ databases">
        <title>Genome sequencing and annotation of Brassica cretica.</title>
        <authorList>
            <person name="Studholme D.J."/>
            <person name="Sarris P."/>
        </authorList>
    </citation>
    <scope>NUCLEOTIDE SEQUENCE</scope>
    <source>
        <strain evidence="3">PFS-109/04</strain>
        <tissue evidence="3">Leaf</tissue>
    </source>
</reference>
<evidence type="ECO:0008006" key="5">
    <source>
        <dbReference type="Google" id="ProtNLM"/>
    </source>
</evidence>
<feature type="compositionally biased region" description="Polar residues" evidence="1">
    <location>
        <begin position="1"/>
        <end position="13"/>
    </location>
</feature>
<dbReference type="InterPro" id="IPR012340">
    <property type="entry name" value="NA-bd_OB-fold"/>
</dbReference>
<dbReference type="GO" id="GO:0043047">
    <property type="term" value="F:single-stranded telomeric DNA binding"/>
    <property type="evidence" value="ECO:0007669"/>
    <property type="project" value="TreeGrafter"/>
</dbReference>
<name>A0A8S9PX41_BRACR</name>
<keyword evidence="2" id="KW-0812">Transmembrane</keyword>
<evidence type="ECO:0000313" key="4">
    <source>
        <dbReference type="Proteomes" id="UP000712600"/>
    </source>
</evidence>
<dbReference type="SUPFAM" id="SSF50249">
    <property type="entry name" value="Nucleic acid-binding proteins"/>
    <property type="match status" value="1"/>
</dbReference>
<evidence type="ECO:0000256" key="2">
    <source>
        <dbReference type="SAM" id="Phobius"/>
    </source>
</evidence>
<keyword evidence="2" id="KW-1133">Transmembrane helix</keyword>
<comment type="caution">
    <text evidence="3">The sequence shown here is derived from an EMBL/GenBank/DDBJ whole genome shotgun (WGS) entry which is preliminary data.</text>
</comment>
<dbReference type="GO" id="GO:0006289">
    <property type="term" value="P:nucleotide-excision repair"/>
    <property type="evidence" value="ECO:0007669"/>
    <property type="project" value="TreeGrafter"/>
</dbReference>
<sequence length="917" mass="101472">MSSNGKSTLSGDPNSKKPKGVEADSFPGPIKPIGKHGVSSSLSIGDPHTKKPKAETSVSSSSLTKTIGKTGVSSGVPTGVPNSKKPNGPTIDTAKTGVSSGVSGKAAVSSDVGGKAIVPANVGEVMSFKDVKFGPHEGEMRFQLIHFWEARNVMTKMLIGLEMLLIDEEEIVIQGFISAARMETYLPHMKADGIYIFGSKNKNLYRVAEASVTITFSSTSALSVLEDSSICFPDDRFRFHGYEEFNAACDLKGDLYGKFSPSLHPITVLNDSLVLDEVEIASTRRVLLHWSRDEAVPMGQGALALSYITPSRVFMDSDVQATRDYLIWLNSNLDAANRVDAVVVTKTETVTIGELFSYMKQAAAKVAWFEFIATIDDDLHGSGWYYIGCGGCHTKATKGPTTLMCKKCGKSDIVGVAHDQAFFVLLGDAGHELAGKKASELVESYFEANESVGDDYLVSVPQALIDTIGHTRKFIVKVSNHNLTGKTQSLTVTKKGGAEEALKNLMENSRVFVFHLSTVISSAITEQSRSYTGRSRCRKFSEVDYSFGEHYHYRSEVPFVSFDERLQRSRQLFSNTVPTIVDNTRRFHNNEAATGYRCLSLRGFVVQGSLDPKDHSLDDVFMIIDSIGWAYTVMHVHPFCPRVVREFISNKPFNDEGALIRGHVFQFIPSVINRLMMTPSVNQSFEWREVVLKQAISHLTGGQGSGWTRFNLNALLNPFQALYCVCELNWLPGDEEAIGRGLLIYGFPDDTSGPRGYIESATTDSDRQLTIKIKRKNTSQTEINFSIRFSTTDNGHITDDTADLMEHMFSYHDIYFPISGEIIEYTSDKFASMIPTLTDYAVFVFYMKYIVISILYFIPGYRHTCPHCDFNPKATNMIDLDVALIDLRASIREPIPEDADKVCSIFQDKFIGKGDVN</sequence>
<feature type="compositionally biased region" description="Polar residues" evidence="1">
    <location>
        <begin position="56"/>
        <end position="85"/>
    </location>
</feature>